<organism evidence="3 4">
    <name type="scientific">Nocardia colli</name>
    <dbReference type="NCBI Taxonomy" id="2545717"/>
    <lineage>
        <taxon>Bacteria</taxon>
        <taxon>Bacillati</taxon>
        <taxon>Actinomycetota</taxon>
        <taxon>Actinomycetes</taxon>
        <taxon>Mycobacteriales</taxon>
        <taxon>Nocardiaceae</taxon>
        <taxon>Nocardia</taxon>
    </lineage>
</organism>
<accession>A0A5N0EHD1</accession>
<dbReference type="GO" id="GO:0005829">
    <property type="term" value="C:cytosol"/>
    <property type="evidence" value="ECO:0007669"/>
    <property type="project" value="TreeGrafter"/>
</dbReference>
<evidence type="ECO:0000256" key="1">
    <source>
        <dbReference type="ARBA" id="ARBA00023002"/>
    </source>
</evidence>
<dbReference type="OrthoDB" id="157302at2"/>
<dbReference type="PANTHER" id="PTHR35176:SF4">
    <property type="entry name" value="PYRIDOXAMINE 5'-PHOSPHATE OXIDASE-RELATED FMN-BINDING"/>
    <property type="match status" value="1"/>
</dbReference>
<dbReference type="Pfam" id="PF01243">
    <property type="entry name" value="PNPOx_N"/>
    <property type="match status" value="1"/>
</dbReference>
<dbReference type="InterPro" id="IPR011576">
    <property type="entry name" value="Pyridox_Oxase_N"/>
</dbReference>
<dbReference type="Proteomes" id="UP000323876">
    <property type="component" value="Unassembled WGS sequence"/>
</dbReference>
<dbReference type="InterPro" id="IPR012349">
    <property type="entry name" value="Split_barrel_FMN-bd"/>
</dbReference>
<dbReference type="InterPro" id="IPR052019">
    <property type="entry name" value="F420H2_bilvrd_red/Heme_oxyg"/>
</dbReference>
<dbReference type="PANTHER" id="PTHR35176">
    <property type="entry name" value="HEME OXYGENASE HI_0854-RELATED"/>
    <property type="match status" value="1"/>
</dbReference>
<keyword evidence="4" id="KW-1185">Reference proteome</keyword>
<dbReference type="Gene3D" id="2.30.110.10">
    <property type="entry name" value="Electron Transport, Fmn-binding Protein, Chain A"/>
    <property type="match status" value="1"/>
</dbReference>
<feature type="domain" description="Pyridoxamine 5'-phosphate oxidase N-terminal" evidence="2">
    <location>
        <begin position="39"/>
        <end position="132"/>
    </location>
</feature>
<keyword evidence="1" id="KW-0560">Oxidoreductase</keyword>
<comment type="caution">
    <text evidence="3">The sequence shown here is derived from an EMBL/GenBank/DDBJ whole genome shotgun (WGS) entry which is preliminary data.</text>
</comment>
<evidence type="ECO:0000313" key="4">
    <source>
        <dbReference type="Proteomes" id="UP000323876"/>
    </source>
</evidence>
<sequence>MDTTNLADLYSLPELDWATVQSTLDANIPQAPDTGGPNRHTYWLSTINPDGSSHLTALGALWLDGAFWFTTGARTRKGRNLARDPRCAISISLHDFDLTVNGTAALVTDPAAVAEIAARYAADGWPAKPDETGQALTAEYSAPSAGPPPWHIYRITATTAMALGTVEPGGATRWHF</sequence>
<dbReference type="GO" id="GO:0016627">
    <property type="term" value="F:oxidoreductase activity, acting on the CH-CH group of donors"/>
    <property type="evidence" value="ECO:0007669"/>
    <property type="project" value="TreeGrafter"/>
</dbReference>
<dbReference type="SUPFAM" id="SSF50475">
    <property type="entry name" value="FMN-binding split barrel"/>
    <property type="match status" value="1"/>
</dbReference>
<dbReference type="EMBL" id="VXLC01000006">
    <property type="protein sequence ID" value="KAA8887515.1"/>
    <property type="molecule type" value="Genomic_DNA"/>
</dbReference>
<name>A0A5N0EHD1_9NOCA</name>
<evidence type="ECO:0000313" key="3">
    <source>
        <dbReference type="EMBL" id="KAA8887515.1"/>
    </source>
</evidence>
<proteinExistence type="predicted"/>
<dbReference type="RefSeq" id="WP_150403089.1">
    <property type="nucleotide sequence ID" value="NZ_VXLC01000006.1"/>
</dbReference>
<dbReference type="AlphaFoldDB" id="A0A5N0EHD1"/>
<dbReference type="GO" id="GO:0070967">
    <property type="term" value="F:coenzyme F420 binding"/>
    <property type="evidence" value="ECO:0007669"/>
    <property type="project" value="TreeGrafter"/>
</dbReference>
<evidence type="ECO:0000259" key="2">
    <source>
        <dbReference type="Pfam" id="PF01243"/>
    </source>
</evidence>
<protein>
    <submittedName>
        <fullName evidence="3">Pyridoxamine 5'-phosphate oxidase family protein</fullName>
    </submittedName>
</protein>
<reference evidence="3 4" key="1">
    <citation type="submission" date="2019-09" db="EMBL/GenBank/DDBJ databases">
        <authorList>
            <person name="Wang X."/>
        </authorList>
    </citation>
    <scope>NUCLEOTIDE SEQUENCE [LARGE SCALE GENOMIC DNA]</scope>
    <source>
        <strain evidence="3 4">CICC 11023</strain>
    </source>
</reference>
<gene>
    <name evidence="3" type="ORF">F3087_17690</name>
</gene>